<dbReference type="GO" id="GO:0005739">
    <property type="term" value="C:mitochondrion"/>
    <property type="evidence" value="ECO:0007669"/>
    <property type="project" value="TreeGrafter"/>
</dbReference>
<evidence type="ECO:0000313" key="9">
    <source>
        <dbReference type="EMBL" id="QHS82089.1"/>
    </source>
</evidence>
<keyword evidence="7" id="KW-0812">Transmembrane</keyword>
<protein>
    <recommendedName>
        <fullName evidence="2">thiol oxidase</fullName>
        <ecNumber evidence="2">1.8.3.2</ecNumber>
    </recommendedName>
</protein>
<keyword evidence="4" id="KW-0274">FAD</keyword>
<dbReference type="InterPro" id="IPR017905">
    <property type="entry name" value="ERV/ALR_sulphydryl_oxidase"/>
</dbReference>
<keyword evidence="6" id="KW-1015">Disulfide bond</keyword>
<dbReference type="EC" id="1.8.3.2" evidence="2"/>
<dbReference type="AlphaFoldDB" id="A0A6C0AQG0"/>
<feature type="domain" description="ERV/ALR sulfhydryl oxidase" evidence="8">
    <location>
        <begin position="4"/>
        <end position="107"/>
    </location>
</feature>
<dbReference type="InterPro" id="IPR036774">
    <property type="entry name" value="ERV/ALR_sulphydryl_oxid_sf"/>
</dbReference>
<evidence type="ECO:0000256" key="1">
    <source>
        <dbReference type="ARBA" id="ARBA00001974"/>
    </source>
</evidence>
<keyword evidence="7" id="KW-0472">Membrane</keyword>
<keyword evidence="7" id="KW-1133">Transmembrane helix</keyword>
<dbReference type="Pfam" id="PF04777">
    <property type="entry name" value="Evr1_Alr"/>
    <property type="match status" value="1"/>
</dbReference>
<sequence>MPTVYLDPKVWGPHYWFFLHTLAMTYPHHPNAVTKKKYYEFIQNLSLFLPVEQISGEFSKLIDKYPITPYLDNRESFVRWMHFIHNKINEKLEKPQISLNEFFIKYYDEYKTYDEKLIEYNKLKGKLIYFSIILVISGSIYYLYDK</sequence>
<evidence type="ECO:0000256" key="4">
    <source>
        <dbReference type="ARBA" id="ARBA00022827"/>
    </source>
</evidence>
<dbReference type="PANTHER" id="PTHR12645:SF0">
    <property type="entry name" value="FAD-LINKED SULFHYDRYL OXIDASE ALR"/>
    <property type="match status" value="1"/>
</dbReference>
<evidence type="ECO:0000256" key="3">
    <source>
        <dbReference type="ARBA" id="ARBA00022630"/>
    </source>
</evidence>
<keyword evidence="5" id="KW-0560">Oxidoreductase</keyword>
<dbReference type="InterPro" id="IPR039799">
    <property type="entry name" value="ALR/ERV"/>
</dbReference>
<reference evidence="9" key="1">
    <citation type="journal article" date="2020" name="Nature">
        <title>Giant virus diversity and host interactions through global metagenomics.</title>
        <authorList>
            <person name="Schulz F."/>
            <person name="Roux S."/>
            <person name="Paez-Espino D."/>
            <person name="Jungbluth S."/>
            <person name="Walsh D.A."/>
            <person name="Denef V.J."/>
            <person name="McMahon K.D."/>
            <person name="Konstantinidis K.T."/>
            <person name="Eloe-Fadrosh E.A."/>
            <person name="Kyrpides N.C."/>
            <person name="Woyke T."/>
        </authorList>
    </citation>
    <scope>NUCLEOTIDE SEQUENCE</scope>
    <source>
        <strain evidence="9">GVMAG-S-1101165-79</strain>
    </source>
</reference>
<organism evidence="9">
    <name type="scientific">viral metagenome</name>
    <dbReference type="NCBI Taxonomy" id="1070528"/>
    <lineage>
        <taxon>unclassified sequences</taxon>
        <taxon>metagenomes</taxon>
        <taxon>organismal metagenomes</taxon>
    </lineage>
</organism>
<comment type="cofactor">
    <cofactor evidence="1">
        <name>FAD</name>
        <dbReference type="ChEBI" id="CHEBI:57692"/>
    </cofactor>
</comment>
<name>A0A6C0AQG0_9ZZZZ</name>
<dbReference type="GO" id="GO:0050660">
    <property type="term" value="F:flavin adenine dinucleotide binding"/>
    <property type="evidence" value="ECO:0007669"/>
    <property type="project" value="TreeGrafter"/>
</dbReference>
<dbReference type="GO" id="GO:0016971">
    <property type="term" value="F:flavin-dependent sulfhydryl oxidase activity"/>
    <property type="evidence" value="ECO:0007669"/>
    <property type="project" value="InterPro"/>
</dbReference>
<evidence type="ECO:0000259" key="8">
    <source>
        <dbReference type="PROSITE" id="PS51324"/>
    </source>
</evidence>
<dbReference type="PROSITE" id="PS51324">
    <property type="entry name" value="ERV_ALR"/>
    <property type="match status" value="1"/>
</dbReference>
<dbReference type="PANTHER" id="PTHR12645">
    <property type="entry name" value="ALR/ERV"/>
    <property type="match status" value="1"/>
</dbReference>
<evidence type="ECO:0000256" key="7">
    <source>
        <dbReference type="SAM" id="Phobius"/>
    </source>
</evidence>
<proteinExistence type="predicted"/>
<keyword evidence="3" id="KW-0285">Flavoprotein</keyword>
<dbReference type="EMBL" id="MN740762">
    <property type="protein sequence ID" value="QHS82089.1"/>
    <property type="molecule type" value="Genomic_DNA"/>
</dbReference>
<dbReference type="SUPFAM" id="SSF69000">
    <property type="entry name" value="FAD-dependent thiol oxidase"/>
    <property type="match status" value="1"/>
</dbReference>
<accession>A0A6C0AQG0</accession>
<evidence type="ECO:0000256" key="5">
    <source>
        <dbReference type="ARBA" id="ARBA00023002"/>
    </source>
</evidence>
<evidence type="ECO:0000256" key="2">
    <source>
        <dbReference type="ARBA" id="ARBA00012512"/>
    </source>
</evidence>
<dbReference type="Gene3D" id="1.20.120.310">
    <property type="entry name" value="ERV/ALR sulfhydryl oxidase domain"/>
    <property type="match status" value="1"/>
</dbReference>
<evidence type="ECO:0000256" key="6">
    <source>
        <dbReference type="ARBA" id="ARBA00023157"/>
    </source>
</evidence>
<feature type="transmembrane region" description="Helical" evidence="7">
    <location>
        <begin position="127"/>
        <end position="144"/>
    </location>
</feature>